<keyword evidence="4" id="KW-0677">Repeat</keyword>
<proteinExistence type="predicted"/>
<evidence type="ECO:0000259" key="7">
    <source>
        <dbReference type="PROSITE" id="PS50097"/>
    </source>
</evidence>
<keyword evidence="2" id="KW-0217">Developmental protein</keyword>
<dbReference type="EMBL" id="CADEBC010000858">
    <property type="protein sequence ID" value="CAB3261844.1"/>
    <property type="molecule type" value="Genomic_DNA"/>
</dbReference>
<keyword evidence="5" id="KW-0539">Nucleus</keyword>
<dbReference type="PANTHER" id="PTHR23110">
    <property type="entry name" value="BTB DOMAIN TRANSCRIPTION FACTOR"/>
    <property type="match status" value="1"/>
</dbReference>
<dbReference type="GO" id="GO:0061061">
    <property type="term" value="P:muscle structure development"/>
    <property type="evidence" value="ECO:0007669"/>
    <property type="project" value="UniProtKB-ARBA"/>
</dbReference>
<dbReference type="Proteomes" id="UP000494106">
    <property type="component" value="Unassembled WGS sequence"/>
</dbReference>
<comment type="subcellular location">
    <subcellularLocation>
        <location evidence="1">Nucleus</location>
    </subcellularLocation>
</comment>
<dbReference type="FunFam" id="3.30.710.10:FF:000118">
    <property type="entry name" value="Abrupt, isoform B"/>
    <property type="match status" value="1"/>
</dbReference>
<dbReference type="Gene3D" id="3.30.710.10">
    <property type="entry name" value="Potassium Channel Kv1.1, Chain A"/>
    <property type="match status" value="1"/>
</dbReference>
<evidence type="ECO:0000256" key="4">
    <source>
        <dbReference type="ARBA" id="ARBA00022737"/>
    </source>
</evidence>
<feature type="compositionally biased region" description="Low complexity" evidence="6">
    <location>
        <begin position="212"/>
        <end position="241"/>
    </location>
</feature>
<evidence type="ECO:0000256" key="1">
    <source>
        <dbReference type="ARBA" id="ARBA00004123"/>
    </source>
</evidence>
<dbReference type="AlphaFoldDB" id="A0A8S0Z4E2"/>
<keyword evidence="10" id="KW-1185">Reference proteome</keyword>
<evidence type="ECO:0000256" key="2">
    <source>
        <dbReference type="ARBA" id="ARBA00022473"/>
    </source>
</evidence>
<feature type="region of interest" description="Disordered" evidence="6">
    <location>
        <begin position="121"/>
        <end position="149"/>
    </location>
</feature>
<organism evidence="8 11">
    <name type="scientific">Arctia plantaginis</name>
    <name type="common">Wood tiger moth</name>
    <name type="synonym">Phalaena plantaginis</name>
    <dbReference type="NCBI Taxonomy" id="874455"/>
    <lineage>
        <taxon>Eukaryota</taxon>
        <taxon>Metazoa</taxon>
        <taxon>Ecdysozoa</taxon>
        <taxon>Arthropoda</taxon>
        <taxon>Hexapoda</taxon>
        <taxon>Insecta</taxon>
        <taxon>Pterygota</taxon>
        <taxon>Neoptera</taxon>
        <taxon>Endopterygota</taxon>
        <taxon>Lepidoptera</taxon>
        <taxon>Glossata</taxon>
        <taxon>Ditrysia</taxon>
        <taxon>Noctuoidea</taxon>
        <taxon>Erebidae</taxon>
        <taxon>Arctiinae</taxon>
        <taxon>Arctia</taxon>
    </lineage>
</organism>
<dbReference type="GO" id="GO:0048813">
    <property type="term" value="P:dendrite morphogenesis"/>
    <property type="evidence" value="ECO:0007669"/>
    <property type="project" value="UniProtKB-ARBA"/>
</dbReference>
<dbReference type="Pfam" id="PF00651">
    <property type="entry name" value="BTB"/>
    <property type="match status" value="1"/>
</dbReference>
<protein>
    <recommendedName>
        <fullName evidence="7">BTB domain-containing protein</fullName>
    </recommendedName>
</protein>
<evidence type="ECO:0000313" key="11">
    <source>
        <dbReference type="Proteomes" id="UP000494256"/>
    </source>
</evidence>
<dbReference type="SUPFAM" id="SSF54695">
    <property type="entry name" value="POZ domain"/>
    <property type="match status" value="1"/>
</dbReference>
<name>A0A8S0Z4E2_ARCPL</name>
<dbReference type="InterPro" id="IPR051095">
    <property type="entry name" value="Dros_DevTransReg"/>
</dbReference>
<evidence type="ECO:0000313" key="10">
    <source>
        <dbReference type="Proteomes" id="UP000494106"/>
    </source>
</evidence>
<accession>A0A8S0Z4E2</accession>
<dbReference type="GO" id="GO:0005634">
    <property type="term" value="C:nucleus"/>
    <property type="evidence" value="ECO:0007669"/>
    <property type="project" value="UniProtKB-SubCell"/>
</dbReference>
<gene>
    <name evidence="9" type="ORF">APLA_LOCUS18195</name>
    <name evidence="8" type="ORF">APLA_LOCUS2966</name>
</gene>
<evidence type="ECO:0000256" key="6">
    <source>
        <dbReference type="SAM" id="MobiDB-lite"/>
    </source>
</evidence>
<dbReference type="Proteomes" id="UP000494256">
    <property type="component" value="Unassembled WGS sequence"/>
</dbReference>
<sequence>MGDTQHFCLRWNNYQSSITSAFENLRDDEDFVDVTLACDGNSLKAHRVVLSACSPYFRELLKSTPCKHPVIVLQDVAFTDLQALVEFIYHGEVNVHQRSLSSFLKTAEVLRVSGLTHNENAQGTLLQPFRAPSTTSPHTPPHSISAQIPHTPSYDRLEEALLQPSQSVQIPRRTPLPLRRHSRSTDNSPDVIKRPRHDNNNEQPQIHATDFSTNKNHNNSRSHNESGNNGNGISNCSSSPSPRLVDDVKHEPLDMICPSNTDIDRSTDDTPPHSLHRQLGGPPSHGSSADAEECTPPPHPTGPFIPPPDTKLYTPTNSYNFSMDLHPSLAGLQNTLTPDGMASTSQGEYQLV</sequence>
<dbReference type="GO" id="GO:0006357">
    <property type="term" value="P:regulation of transcription by RNA polymerase II"/>
    <property type="evidence" value="ECO:0007669"/>
    <property type="project" value="TreeGrafter"/>
</dbReference>
<evidence type="ECO:0000313" key="9">
    <source>
        <dbReference type="EMBL" id="CAB3261844.1"/>
    </source>
</evidence>
<feature type="compositionally biased region" description="Pro residues" evidence="6">
    <location>
        <begin position="295"/>
        <end position="309"/>
    </location>
</feature>
<feature type="compositionally biased region" description="Basic and acidic residues" evidence="6">
    <location>
        <begin position="191"/>
        <end position="200"/>
    </location>
</feature>
<comment type="caution">
    <text evidence="8">The sequence shown here is derived from an EMBL/GenBank/DDBJ whole genome shotgun (WGS) entry which is preliminary data.</text>
</comment>
<dbReference type="InterPro" id="IPR011333">
    <property type="entry name" value="SKP1/BTB/POZ_sf"/>
</dbReference>
<dbReference type="PANTHER" id="PTHR23110:SF99">
    <property type="entry name" value="BROAD-COMPLEX CORE PROTEIN ISOFORM 6"/>
    <property type="match status" value="1"/>
</dbReference>
<feature type="compositionally biased region" description="Basic and acidic residues" evidence="6">
    <location>
        <begin position="244"/>
        <end position="253"/>
    </location>
</feature>
<dbReference type="InterPro" id="IPR000210">
    <property type="entry name" value="BTB/POZ_dom"/>
</dbReference>
<evidence type="ECO:0000313" key="8">
    <source>
        <dbReference type="EMBL" id="CAB3227336.1"/>
    </source>
</evidence>
<dbReference type="GO" id="GO:0046872">
    <property type="term" value="F:metal ion binding"/>
    <property type="evidence" value="ECO:0007669"/>
    <property type="project" value="UniProtKB-KW"/>
</dbReference>
<reference evidence="10 11" key="1">
    <citation type="submission" date="2020-04" db="EMBL/GenBank/DDBJ databases">
        <authorList>
            <person name="Wallbank WR R."/>
            <person name="Pardo Diaz C."/>
            <person name="Kozak K."/>
            <person name="Martin S."/>
            <person name="Jiggins C."/>
            <person name="Moest M."/>
            <person name="Warren A I."/>
            <person name="Byers J.R.P. K."/>
            <person name="Montejo-Kovacevich G."/>
            <person name="Yen C E."/>
        </authorList>
    </citation>
    <scope>NUCLEOTIDE SEQUENCE [LARGE SCALE GENOMIC DNA]</scope>
</reference>
<dbReference type="GO" id="GO:0030707">
    <property type="term" value="P:follicle cell of egg chamber development"/>
    <property type="evidence" value="ECO:0007669"/>
    <property type="project" value="UniProtKB-ARBA"/>
</dbReference>
<dbReference type="OrthoDB" id="6359816at2759"/>
<feature type="compositionally biased region" description="Basic and acidic residues" evidence="6">
    <location>
        <begin position="262"/>
        <end position="271"/>
    </location>
</feature>
<dbReference type="GO" id="GO:0007423">
    <property type="term" value="P:sensory organ development"/>
    <property type="evidence" value="ECO:0007669"/>
    <property type="project" value="UniProtKB-ARBA"/>
</dbReference>
<dbReference type="EMBL" id="CADEBD010000276">
    <property type="protein sequence ID" value="CAB3227336.1"/>
    <property type="molecule type" value="Genomic_DNA"/>
</dbReference>
<evidence type="ECO:0000256" key="3">
    <source>
        <dbReference type="ARBA" id="ARBA00022723"/>
    </source>
</evidence>
<feature type="compositionally biased region" description="Low complexity" evidence="6">
    <location>
        <begin position="132"/>
        <end position="143"/>
    </location>
</feature>
<dbReference type="PROSITE" id="PS50097">
    <property type="entry name" value="BTB"/>
    <property type="match status" value="1"/>
</dbReference>
<keyword evidence="3" id="KW-0479">Metal-binding</keyword>
<feature type="region of interest" description="Disordered" evidence="6">
    <location>
        <begin position="162"/>
        <end position="309"/>
    </location>
</feature>
<feature type="domain" description="BTB" evidence="7">
    <location>
        <begin position="32"/>
        <end position="97"/>
    </location>
</feature>
<dbReference type="SMART" id="SM00225">
    <property type="entry name" value="BTB"/>
    <property type="match status" value="1"/>
</dbReference>
<evidence type="ECO:0000256" key="5">
    <source>
        <dbReference type="ARBA" id="ARBA00023242"/>
    </source>
</evidence>
<dbReference type="CDD" id="cd18315">
    <property type="entry name" value="BTB_POZ_BAB-like"/>
    <property type="match status" value="1"/>
</dbReference>